<organism evidence="2 3">
    <name type="scientific">Salinimonas marina</name>
    <dbReference type="NCBI Taxonomy" id="2785918"/>
    <lineage>
        <taxon>Bacteria</taxon>
        <taxon>Pseudomonadati</taxon>
        <taxon>Pseudomonadota</taxon>
        <taxon>Gammaproteobacteria</taxon>
        <taxon>Alteromonadales</taxon>
        <taxon>Alteromonadaceae</taxon>
        <taxon>Alteromonas/Salinimonas group</taxon>
        <taxon>Salinimonas</taxon>
    </lineage>
</organism>
<reference evidence="2 3" key="1">
    <citation type="submission" date="2020-11" db="EMBL/GenBank/DDBJ databases">
        <title>Complete genome sequence for Salinimonas sp. strain G2-b.</title>
        <authorList>
            <person name="Park S.-J."/>
        </authorList>
    </citation>
    <scope>NUCLEOTIDE SEQUENCE [LARGE SCALE GENOMIC DNA]</scope>
    <source>
        <strain evidence="2 3">G2-b</strain>
    </source>
</reference>
<dbReference type="KEGG" id="smaa:IT774_14150"/>
<keyword evidence="3" id="KW-1185">Reference proteome</keyword>
<gene>
    <name evidence="2" type="ORF">IT774_14150</name>
</gene>
<evidence type="ECO:0000313" key="2">
    <source>
        <dbReference type="EMBL" id="QPG05244.1"/>
    </source>
</evidence>
<dbReference type="Proteomes" id="UP000595095">
    <property type="component" value="Chromosome"/>
</dbReference>
<keyword evidence="1" id="KW-0812">Transmembrane</keyword>
<accession>A0A7S9DWG1</accession>
<evidence type="ECO:0000256" key="1">
    <source>
        <dbReference type="SAM" id="Phobius"/>
    </source>
</evidence>
<dbReference type="EMBL" id="CP064795">
    <property type="protein sequence ID" value="QPG05244.1"/>
    <property type="molecule type" value="Genomic_DNA"/>
</dbReference>
<keyword evidence="1" id="KW-0472">Membrane</keyword>
<dbReference type="AlphaFoldDB" id="A0A7S9DWG1"/>
<dbReference type="Gene3D" id="1.10.1760.20">
    <property type="match status" value="1"/>
</dbReference>
<proteinExistence type="predicted"/>
<name>A0A7S9DWG1_9ALTE</name>
<feature type="transmembrane region" description="Helical" evidence="1">
    <location>
        <begin position="51"/>
        <end position="72"/>
    </location>
</feature>
<keyword evidence="1" id="KW-1133">Transmembrane helix</keyword>
<dbReference type="RefSeq" id="WP_195810335.1">
    <property type="nucleotide sequence ID" value="NZ_CP064795.1"/>
</dbReference>
<sequence>MARIFHTQLSLKSLIKISATINFIGGLVFGVLIFIIALFGEPTIVDLISVIATPAISVVNGVMMALVAYPFYKRWCARVKGQKVSGFFVEVSNDGI</sequence>
<feature type="transmembrane region" description="Helical" evidence="1">
    <location>
        <begin position="21"/>
        <end position="39"/>
    </location>
</feature>
<evidence type="ECO:0000313" key="3">
    <source>
        <dbReference type="Proteomes" id="UP000595095"/>
    </source>
</evidence>
<protein>
    <submittedName>
        <fullName evidence="2">Uncharacterized protein</fullName>
    </submittedName>
</protein>